<sequence length="258" mass="26474">MSSRVPVLSALAGYRVAVAGLPMQAHPAREATGAIVVVDGATSWWDAAASAVRDGASAVLVAEPVEVPLDAVGDLAATAGVPIVVHRSRLRADLVERALEQRSGVSPRIVVAECRASADGLEAMVRDAVGWMRVLADARLVVASASAAAGGAAALVRSHDGGVVGSVLATVTRPEGALLRVQALGETTTEVEIDEPVGRSELSTSTEHGRRVAPSCFEAADRMALRRALRAVGATGSSPDLMDLLHDGEAASRLLRAT</sequence>
<evidence type="ECO:0000313" key="1">
    <source>
        <dbReference type="EMBL" id="RZS65873.1"/>
    </source>
</evidence>
<comment type="caution">
    <text evidence="1">The sequence shown here is derived from an EMBL/GenBank/DDBJ whole genome shotgun (WGS) entry which is preliminary data.</text>
</comment>
<keyword evidence="2" id="KW-1185">Reference proteome</keyword>
<reference evidence="1 2" key="1">
    <citation type="submission" date="2019-02" db="EMBL/GenBank/DDBJ databases">
        <title>Genomic Encyclopedia of Type Strains, Phase IV (KMG-IV): sequencing the most valuable type-strain genomes for metagenomic binning, comparative biology and taxonomic classification.</title>
        <authorList>
            <person name="Goeker M."/>
        </authorList>
    </citation>
    <scope>NUCLEOTIDE SEQUENCE [LARGE SCALE GENOMIC DNA]</scope>
    <source>
        <strain evidence="1 2">DSM 43045</strain>
    </source>
</reference>
<proteinExistence type="predicted"/>
<dbReference type="Proteomes" id="UP000293289">
    <property type="component" value="Unassembled WGS sequence"/>
</dbReference>
<dbReference type="OrthoDB" id="4932961at2"/>
<evidence type="ECO:0000313" key="2">
    <source>
        <dbReference type="Proteomes" id="UP000293289"/>
    </source>
</evidence>
<organism evidence="1 2">
    <name type="scientific">Agromyces ramosus</name>
    <dbReference type="NCBI Taxonomy" id="33879"/>
    <lineage>
        <taxon>Bacteria</taxon>
        <taxon>Bacillati</taxon>
        <taxon>Actinomycetota</taxon>
        <taxon>Actinomycetes</taxon>
        <taxon>Micrococcales</taxon>
        <taxon>Microbacteriaceae</taxon>
        <taxon>Agromyces</taxon>
    </lineage>
</organism>
<name>A0A4Q7MEP1_9MICO</name>
<dbReference type="AlphaFoldDB" id="A0A4Q7MEP1"/>
<dbReference type="EMBL" id="SGWY01000002">
    <property type="protein sequence ID" value="RZS65873.1"/>
    <property type="molecule type" value="Genomic_DNA"/>
</dbReference>
<protein>
    <submittedName>
        <fullName evidence="1">Uncharacterized protein</fullName>
    </submittedName>
</protein>
<accession>A0A4Q7MEP1</accession>
<dbReference type="RefSeq" id="WP_130352525.1">
    <property type="nucleotide sequence ID" value="NZ_SGWY01000002.1"/>
</dbReference>
<gene>
    <name evidence="1" type="ORF">EV187_1577</name>
</gene>